<comment type="caution">
    <text evidence="2">The sequence shown here is derived from an EMBL/GenBank/DDBJ whole genome shotgun (WGS) entry which is preliminary data.</text>
</comment>
<protein>
    <submittedName>
        <fullName evidence="2">Uncharacterized protein</fullName>
    </submittedName>
</protein>
<keyword evidence="3" id="KW-1185">Reference proteome</keyword>
<evidence type="ECO:0000256" key="1">
    <source>
        <dbReference type="SAM" id="MobiDB-lite"/>
    </source>
</evidence>
<name>A0A9X8UHJ4_9FIRM</name>
<organism evidence="2 3">
    <name type="scientific">Harryflintia acetispora</name>
    <dbReference type="NCBI Taxonomy" id="1849041"/>
    <lineage>
        <taxon>Bacteria</taxon>
        <taxon>Bacillati</taxon>
        <taxon>Bacillota</taxon>
        <taxon>Clostridia</taxon>
        <taxon>Eubacteriales</taxon>
        <taxon>Oscillospiraceae</taxon>
        <taxon>Harryflintia</taxon>
    </lineage>
</organism>
<reference evidence="2 3" key="1">
    <citation type="submission" date="2019-03" db="EMBL/GenBank/DDBJ databases">
        <title>Genomic Encyclopedia of Type Strains, Phase IV (KMG-IV): sequencing the most valuable type-strain genomes for metagenomic binning, comparative biology and taxonomic classification.</title>
        <authorList>
            <person name="Goeker M."/>
        </authorList>
    </citation>
    <scope>NUCLEOTIDE SEQUENCE [LARGE SCALE GENOMIC DNA]</scope>
    <source>
        <strain evidence="2 3">DSM 100433</strain>
    </source>
</reference>
<evidence type="ECO:0000313" key="3">
    <source>
        <dbReference type="Proteomes" id="UP000294682"/>
    </source>
</evidence>
<evidence type="ECO:0000313" key="2">
    <source>
        <dbReference type="EMBL" id="TCL42323.1"/>
    </source>
</evidence>
<dbReference type="EMBL" id="SLUK01000011">
    <property type="protein sequence ID" value="TCL42323.1"/>
    <property type="molecule type" value="Genomic_DNA"/>
</dbReference>
<accession>A0A9X8UHJ4</accession>
<gene>
    <name evidence="2" type="ORF">EDD78_11189</name>
</gene>
<dbReference type="Proteomes" id="UP000294682">
    <property type="component" value="Unassembled WGS sequence"/>
</dbReference>
<feature type="region of interest" description="Disordered" evidence="1">
    <location>
        <begin position="1"/>
        <end position="21"/>
    </location>
</feature>
<sequence>MKDIIHLSAQDEESSQVDQRAGLNKPLQSRAVFFDNKRIPYQKKPCESIQFFWKKLRDTGSDVSFPVKIYENKGRGLFKFSKYTAKEDIENVLFSIIDAQ</sequence>
<dbReference type="AlphaFoldDB" id="A0A9X8UHJ4"/>
<dbReference type="OrthoDB" id="1958105at2"/>
<proteinExistence type="predicted"/>
<dbReference type="RefSeq" id="WP_132085062.1">
    <property type="nucleotide sequence ID" value="NZ_JADNAH010000038.1"/>
</dbReference>